<dbReference type="SUPFAM" id="SSF53756">
    <property type="entry name" value="UDP-Glycosyltransferase/glycogen phosphorylase"/>
    <property type="match status" value="1"/>
</dbReference>
<keyword evidence="2" id="KW-0808">Transferase</keyword>
<dbReference type="Gene3D" id="3.40.50.12580">
    <property type="match status" value="1"/>
</dbReference>
<sequence length="1226" mass="144055">MSKINRKIKKLIRDPKLFFKDMYLKNLFKLKKYMPLSYKGNNKFTIVSAIYNIEKYLDDYFSSITTQSLNFKNNIFIICIDDGSVDNSAEIIKKWQQKYPKNITYIYKENGGQASARNVGIEHVQTEWVTFIDPDDFVSKNYFSEVDKQISESENVSLIACPLVFYFEDKDMFKDTHPLKYRFNKENVTLPISDLKDKIQLSASTAFFKSSDIGSVRFDEKMKPSFEDAKFVIDYLLSNKNKYASFVSNISYYYRKRADGSSTLDGAWYNTNLFTRVLEEGCLKILNDAEKTFGYIPEYIQRTALYHLYWYFGRIINNESNLSHLTNEEKEKFKSLVFAIFERIDNKVIEAFNLGGAWFFHKVGFLGLFKKSEPTNQIVYIEKYDIQKDQILVSFFSTSDCFEEYLLNNKECLPKYKKIVNYHFLDSIFTKEYRAWIPCNEGSKLQVKINNKLAKLSFLGKHHNELNCSTVKNHFVKYSTKVTQDWIFIDRNNQADDNAEHLYRYVMKNDPSQSIYFALNSDSHDWERLEKEGFNLLEFGSKKFEDILRKCEKIISSHIDGYITHYFKDNSLMDKDYVFLQHGITKDDLSSWLNTKKNMSLFVTATQDEYNSIRGNHSAYKFTDKEVILSGFPRHDALLAKNKHDSKTILIMPTWRNNIVGKILEGNIRAYNSQFMETEYAIHWQAFLKCQSVKMLSQRYGYKFIFAPHPNMQEYLKEFDIPEYVDIWKYSDGNIQNLFQNALVLITDYSSVAFDFAYLDKSVIYYQFDADTVFSGSHTYKKGYFSYEENGFGDVVNNLSELERSLSHLLIEEKGKPSSKYLKRINDTFSFRDGKNCQRVYEAIANLNEKDSSSLNLNMLIEDAISVQNSPNYLCIEKKYETLFQYINQSDYSHLQQIYMNAILKQNKLVKLKLYILNNHIDRKEFWLNLVDLHIGDSCKAAIYFTEHLPEEKSNLCLVMLHLSRMCHPLTKKIMTELVKTEINEIQAATIDIAKKVLAYDEISALSLIDSLLEKKIDSESIFYKLELFASNLSMDIFKLESANQYLVNYEKHTRNDPECRIAIARLAKINNNKAKLVDQLDKAFGEEYLILMPSDLYIDYLQGIENNHKKVNYLLDQWIAMKKNNIDLINFKVKILLNENKWKDIITLLENSDLLKEESLAYAYVFSLFKLDKLDKANFLFRKIDEKESYFYWKLAAEHAEKNNNIELLKICLEKQYNCAIYLTQ</sequence>
<dbReference type="CDD" id="cd00761">
    <property type="entry name" value="Glyco_tranf_GTA_type"/>
    <property type="match status" value="1"/>
</dbReference>
<dbReference type="GO" id="GO:0047355">
    <property type="term" value="F:CDP-glycerol glycerophosphotransferase activity"/>
    <property type="evidence" value="ECO:0007669"/>
    <property type="project" value="InterPro"/>
</dbReference>
<feature type="domain" description="Glycosyltransferase 2-like" evidence="1">
    <location>
        <begin position="46"/>
        <end position="182"/>
    </location>
</feature>
<dbReference type="RefSeq" id="WP_140536396.1">
    <property type="nucleotide sequence ID" value="NZ_SDPB01000019.1"/>
</dbReference>
<dbReference type="Proteomes" id="UP000316888">
    <property type="component" value="Unassembled WGS sequence"/>
</dbReference>
<evidence type="ECO:0000313" key="2">
    <source>
        <dbReference type="EMBL" id="TPH22424.1"/>
    </source>
</evidence>
<name>A0A502LHN8_HAEHA</name>
<comment type="caution">
    <text evidence="2">The sequence shown here is derived from an EMBL/GenBank/DDBJ whole genome shotgun (WGS) entry which is preliminary data.</text>
</comment>
<evidence type="ECO:0000259" key="1">
    <source>
        <dbReference type="Pfam" id="PF00535"/>
    </source>
</evidence>
<dbReference type="SUPFAM" id="SSF53448">
    <property type="entry name" value="Nucleotide-diphospho-sugar transferases"/>
    <property type="match status" value="1"/>
</dbReference>
<dbReference type="PANTHER" id="PTHR22916:SF3">
    <property type="entry name" value="UDP-GLCNAC:BETAGAL BETA-1,3-N-ACETYLGLUCOSAMINYLTRANSFERASE-LIKE PROTEIN 1"/>
    <property type="match status" value="1"/>
</dbReference>
<dbReference type="AlphaFoldDB" id="A0A502LHN8"/>
<gene>
    <name evidence="2" type="ORF">EUX48_05505</name>
</gene>
<dbReference type="InterPro" id="IPR001173">
    <property type="entry name" value="Glyco_trans_2-like"/>
</dbReference>
<dbReference type="Gene3D" id="3.90.550.10">
    <property type="entry name" value="Spore Coat Polysaccharide Biosynthesis Protein SpsA, Chain A"/>
    <property type="match status" value="1"/>
</dbReference>
<dbReference type="GO" id="GO:0016758">
    <property type="term" value="F:hexosyltransferase activity"/>
    <property type="evidence" value="ECO:0007669"/>
    <property type="project" value="UniProtKB-ARBA"/>
</dbReference>
<accession>A0A502LHN8</accession>
<dbReference type="Pfam" id="PF04464">
    <property type="entry name" value="Glyphos_transf"/>
    <property type="match status" value="1"/>
</dbReference>
<proteinExistence type="predicted"/>
<reference evidence="2 3" key="1">
    <citation type="submission" date="2019-01" db="EMBL/GenBank/DDBJ databases">
        <title>Comparative genomic analysis identifies haemin-independent Haemophilus haemolyticus: a formal re-classification of Haemophilus intermedius.</title>
        <authorList>
            <person name="Harris T.M."/>
            <person name="Price E.P."/>
            <person name="Sarovich D.S."/>
            <person name="Norskov-Lauritsen N."/>
            <person name="Beissbarth J."/>
            <person name="Chang A.B."/>
            <person name="Smith-Vaughan H.C."/>
        </authorList>
    </citation>
    <scope>NUCLEOTIDE SEQUENCE [LARGE SCALE GENOMIC DNA]</scope>
    <source>
        <strain evidence="2 3">60824 B Hi-4</strain>
    </source>
</reference>
<evidence type="ECO:0000313" key="3">
    <source>
        <dbReference type="Proteomes" id="UP000316888"/>
    </source>
</evidence>
<dbReference type="InterPro" id="IPR007554">
    <property type="entry name" value="Glycerophosphate_synth"/>
</dbReference>
<protein>
    <submittedName>
        <fullName evidence="2">Glycosyltransferase</fullName>
    </submittedName>
</protein>
<dbReference type="InterPro" id="IPR043148">
    <property type="entry name" value="TagF_C"/>
</dbReference>
<dbReference type="GO" id="GO:0016020">
    <property type="term" value="C:membrane"/>
    <property type="evidence" value="ECO:0007669"/>
    <property type="project" value="InterPro"/>
</dbReference>
<organism evidence="2 3">
    <name type="scientific">Haemophilus haemolyticus</name>
    <dbReference type="NCBI Taxonomy" id="726"/>
    <lineage>
        <taxon>Bacteria</taxon>
        <taxon>Pseudomonadati</taxon>
        <taxon>Pseudomonadota</taxon>
        <taxon>Gammaproteobacteria</taxon>
        <taxon>Pasteurellales</taxon>
        <taxon>Pasteurellaceae</taxon>
        <taxon>Haemophilus</taxon>
    </lineage>
</organism>
<dbReference type="InterPro" id="IPR029044">
    <property type="entry name" value="Nucleotide-diphossugar_trans"/>
</dbReference>
<dbReference type="PANTHER" id="PTHR22916">
    <property type="entry name" value="GLYCOSYLTRANSFERASE"/>
    <property type="match status" value="1"/>
</dbReference>
<dbReference type="EMBL" id="SDPB01000019">
    <property type="protein sequence ID" value="TPH22424.1"/>
    <property type="molecule type" value="Genomic_DNA"/>
</dbReference>
<dbReference type="Pfam" id="PF00535">
    <property type="entry name" value="Glycos_transf_2"/>
    <property type="match status" value="1"/>
</dbReference>